<keyword evidence="2" id="KW-1185">Reference proteome</keyword>
<dbReference type="AlphaFoldDB" id="C0R935"/>
<proteinExistence type="predicted"/>
<dbReference type="Proteomes" id="UP000006163">
    <property type="component" value="Plasmid VS116_lp28-3"/>
</dbReference>
<dbReference type="HOGENOM" id="CLU_3180923_0_0_12"/>
<reference evidence="1 2" key="1">
    <citation type="journal article" date="2012" name="J. Bacteriol.">
        <title>Whole-Genome Sequences of Borrelia bissettii, Borrelia valaisiana, and Borrelia spielmanii.</title>
        <authorList>
            <person name="Schutzer S.E."/>
            <person name="Fraser-Liggett C.M."/>
            <person name="Qiu W.G."/>
            <person name="Kraiczy P."/>
            <person name="Mongodin E.F."/>
            <person name="Dunn J.J."/>
            <person name="Luft B.J."/>
            <person name="Casjens S.R."/>
        </authorList>
    </citation>
    <scope>NUCLEOTIDE SEQUENCE [LARGE SCALE GENOMIC DNA]</scope>
    <source>
        <strain evidence="1 2">VS116</strain>
        <plasmid evidence="1">VS116_lp28-3</plasmid>
    </source>
</reference>
<name>C0R935_BORVA</name>
<gene>
    <name evidence="1" type="ORF">BVAVS116_H0120</name>
</gene>
<dbReference type="EMBL" id="CP001440">
    <property type="protein sequence ID" value="ACN52935.1"/>
    <property type="molecule type" value="Genomic_DNA"/>
</dbReference>
<organism evidence="1 2">
    <name type="scientific">Borreliella valaisiana VS116</name>
    <dbReference type="NCBI Taxonomy" id="445987"/>
    <lineage>
        <taxon>Bacteria</taxon>
        <taxon>Pseudomonadati</taxon>
        <taxon>Spirochaetota</taxon>
        <taxon>Spirochaetia</taxon>
        <taxon>Spirochaetales</taxon>
        <taxon>Borreliaceae</taxon>
        <taxon>Borreliella</taxon>
    </lineage>
</organism>
<accession>C0R935</accession>
<evidence type="ECO:0000313" key="1">
    <source>
        <dbReference type="EMBL" id="ACN52935.1"/>
    </source>
</evidence>
<geneLocation type="plasmid" evidence="1 2">
    <name>VS116_lp28-3</name>
</geneLocation>
<keyword evidence="1" id="KW-0614">Plasmid</keyword>
<evidence type="ECO:0000313" key="2">
    <source>
        <dbReference type="Proteomes" id="UP000006163"/>
    </source>
</evidence>
<sequence>MSLIPSKNYKLMYPSSFEASFKQLQKTQFYYCPKSIFDTSKLTLGF</sequence>
<protein>
    <submittedName>
        <fullName evidence="1">Uncharacterized protein</fullName>
    </submittedName>
</protein>